<dbReference type="InterPro" id="IPR011024">
    <property type="entry name" value="G_crystallin-like"/>
</dbReference>
<organism evidence="1 2">
    <name type="scientific">Cohnella rhizosphaerae</name>
    <dbReference type="NCBI Taxonomy" id="1457232"/>
    <lineage>
        <taxon>Bacteria</taxon>
        <taxon>Bacillati</taxon>
        <taxon>Bacillota</taxon>
        <taxon>Bacilli</taxon>
        <taxon>Bacillales</taxon>
        <taxon>Paenibacillaceae</taxon>
        <taxon>Cohnella</taxon>
    </lineage>
</organism>
<protein>
    <submittedName>
        <fullName evidence="1">Uncharacterized protein</fullName>
    </submittedName>
</protein>
<dbReference type="RefSeq" id="WP_277537117.1">
    <property type="nucleotide sequence ID" value="NZ_JAPDIA010000008.1"/>
</dbReference>
<sequence>MLATQSRIFPKLTLYSRKNYEGCRYVWRGNRALRDLKRMYSHLGSLRFYSPSREATLVLFSRANFKGRIRVYRGTTNIPDLQALFDGRGPGSLIISSYCLKPWQIRLIGRTGCLPKGFWVV</sequence>
<dbReference type="Proteomes" id="UP001153404">
    <property type="component" value="Unassembled WGS sequence"/>
</dbReference>
<accession>A0A9X4KZG2</accession>
<keyword evidence="2" id="KW-1185">Reference proteome</keyword>
<evidence type="ECO:0000313" key="1">
    <source>
        <dbReference type="EMBL" id="MDG0813286.1"/>
    </source>
</evidence>
<dbReference type="AlphaFoldDB" id="A0A9X4KZG2"/>
<evidence type="ECO:0000313" key="2">
    <source>
        <dbReference type="Proteomes" id="UP001153404"/>
    </source>
</evidence>
<reference evidence="1" key="1">
    <citation type="submission" date="2022-10" db="EMBL/GenBank/DDBJ databases">
        <title>Comparative genomic analysis of Cohnella hashimotonis sp. nov., isolated from the International Space Station.</title>
        <authorList>
            <person name="Simpson A."/>
            <person name="Venkateswaran K."/>
        </authorList>
    </citation>
    <scope>NUCLEOTIDE SEQUENCE</scope>
    <source>
        <strain evidence="1">DSM 28161</strain>
    </source>
</reference>
<dbReference type="EMBL" id="JAPDIA010000008">
    <property type="protein sequence ID" value="MDG0813286.1"/>
    <property type="molecule type" value="Genomic_DNA"/>
</dbReference>
<gene>
    <name evidence="1" type="ORF">OMP40_31365</name>
</gene>
<comment type="caution">
    <text evidence="1">The sequence shown here is derived from an EMBL/GenBank/DDBJ whole genome shotgun (WGS) entry which is preliminary data.</text>
</comment>
<dbReference type="Gene3D" id="2.60.20.10">
    <property type="entry name" value="Crystallins"/>
    <property type="match status" value="1"/>
</dbReference>
<dbReference type="SUPFAM" id="SSF49695">
    <property type="entry name" value="gamma-Crystallin-like"/>
    <property type="match status" value="1"/>
</dbReference>
<name>A0A9X4KZG2_9BACL</name>
<proteinExistence type="predicted"/>